<evidence type="ECO:0000256" key="1">
    <source>
        <dbReference type="SAM" id="MobiDB-lite"/>
    </source>
</evidence>
<accession>A0A0A8YJG3</accession>
<reference evidence="2" key="1">
    <citation type="submission" date="2014-09" db="EMBL/GenBank/DDBJ databases">
        <authorList>
            <person name="Magalhaes I.L.F."/>
            <person name="Oliveira U."/>
            <person name="Santos F.R."/>
            <person name="Vidigal T.H.D.A."/>
            <person name="Brescovit A.D."/>
            <person name="Santos A.J."/>
        </authorList>
    </citation>
    <scope>NUCLEOTIDE SEQUENCE</scope>
    <source>
        <tissue evidence="2">Shoot tissue taken approximately 20 cm above the soil surface</tissue>
    </source>
</reference>
<sequence length="115" mass="12576">MATAPGEGAQRGTRRRSEDASSAPRLILQPARQQDGEIFCARVWSARGTRPSIYIQQGCPSPSTCRTLYGVTLLSKYAHFVALGHPYTALLVAQVFFDQIVSLHGLSCRLSVIEI</sequence>
<dbReference type="AlphaFoldDB" id="A0A0A8YJG3"/>
<feature type="region of interest" description="Disordered" evidence="1">
    <location>
        <begin position="1"/>
        <end position="26"/>
    </location>
</feature>
<organism evidence="2">
    <name type="scientific">Arundo donax</name>
    <name type="common">Giant reed</name>
    <name type="synonym">Donax arundinaceus</name>
    <dbReference type="NCBI Taxonomy" id="35708"/>
    <lineage>
        <taxon>Eukaryota</taxon>
        <taxon>Viridiplantae</taxon>
        <taxon>Streptophyta</taxon>
        <taxon>Embryophyta</taxon>
        <taxon>Tracheophyta</taxon>
        <taxon>Spermatophyta</taxon>
        <taxon>Magnoliopsida</taxon>
        <taxon>Liliopsida</taxon>
        <taxon>Poales</taxon>
        <taxon>Poaceae</taxon>
        <taxon>PACMAD clade</taxon>
        <taxon>Arundinoideae</taxon>
        <taxon>Arundineae</taxon>
        <taxon>Arundo</taxon>
    </lineage>
</organism>
<evidence type="ECO:0000313" key="2">
    <source>
        <dbReference type="EMBL" id="JAD26201.1"/>
    </source>
</evidence>
<protein>
    <submittedName>
        <fullName evidence="2">Uncharacterized protein</fullName>
    </submittedName>
</protein>
<reference evidence="2" key="2">
    <citation type="journal article" date="2015" name="Data Brief">
        <title>Shoot transcriptome of the giant reed, Arundo donax.</title>
        <authorList>
            <person name="Barrero R.A."/>
            <person name="Guerrero F.D."/>
            <person name="Moolhuijzen P."/>
            <person name="Goolsby J.A."/>
            <person name="Tidwell J."/>
            <person name="Bellgard S.E."/>
            <person name="Bellgard M.I."/>
        </authorList>
    </citation>
    <scope>NUCLEOTIDE SEQUENCE</scope>
    <source>
        <tissue evidence="2">Shoot tissue taken approximately 20 cm above the soil surface</tissue>
    </source>
</reference>
<proteinExistence type="predicted"/>
<dbReference type="EMBL" id="GBRH01271694">
    <property type="protein sequence ID" value="JAD26201.1"/>
    <property type="molecule type" value="Transcribed_RNA"/>
</dbReference>
<name>A0A0A8YJG3_ARUDO</name>